<reference evidence="10 11" key="1">
    <citation type="submission" date="2009-08" db="EMBL/GenBank/DDBJ databases">
        <title>The Genome Sequence of Spizellomyces punctatus strain DAOM BR117.</title>
        <authorList>
            <consortium name="The Broad Institute Genome Sequencing Platform"/>
            <person name="Russ C."/>
            <person name="Cuomo C."/>
            <person name="Shea T."/>
            <person name="Young S.K."/>
            <person name="Zeng Q."/>
            <person name="Koehrsen M."/>
            <person name="Haas B."/>
            <person name="Borodovsky M."/>
            <person name="Guigo R."/>
            <person name="Alvarado L."/>
            <person name="Berlin A."/>
            <person name="Bochicchio J."/>
            <person name="Borenstein D."/>
            <person name="Chapman S."/>
            <person name="Chen Z."/>
            <person name="Engels R."/>
            <person name="Freedman E."/>
            <person name="Gellesch M."/>
            <person name="Goldberg J."/>
            <person name="Griggs A."/>
            <person name="Gujja S."/>
            <person name="Heiman D."/>
            <person name="Hepburn T."/>
            <person name="Howarth C."/>
            <person name="Jen D."/>
            <person name="Larson L."/>
            <person name="Lewis B."/>
            <person name="Mehta T."/>
            <person name="Park D."/>
            <person name="Pearson M."/>
            <person name="Roberts A."/>
            <person name="Saif S."/>
            <person name="Shenoy N."/>
            <person name="Sisk P."/>
            <person name="Stolte C."/>
            <person name="Sykes S."/>
            <person name="Thomson T."/>
            <person name="Walk T."/>
            <person name="White J."/>
            <person name="Yandava C."/>
            <person name="Burger G."/>
            <person name="Gray M.W."/>
            <person name="Holland P.W.H."/>
            <person name="King N."/>
            <person name="Lang F.B.F."/>
            <person name="Roger A.J."/>
            <person name="Ruiz-Trillo I."/>
            <person name="Lander E."/>
            <person name="Nusbaum C."/>
        </authorList>
    </citation>
    <scope>NUCLEOTIDE SEQUENCE [LARGE SCALE GENOMIC DNA]</scope>
    <source>
        <strain evidence="10 11">DAOM BR117</strain>
    </source>
</reference>
<organism evidence="10 11">
    <name type="scientific">Spizellomyces punctatus (strain DAOM BR117)</name>
    <dbReference type="NCBI Taxonomy" id="645134"/>
    <lineage>
        <taxon>Eukaryota</taxon>
        <taxon>Fungi</taxon>
        <taxon>Fungi incertae sedis</taxon>
        <taxon>Chytridiomycota</taxon>
        <taxon>Chytridiomycota incertae sedis</taxon>
        <taxon>Chytridiomycetes</taxon>
        <taxon>Spizellomycetales</taxon>
        <taxon>Spizellomycetaceae</taxon>
        <taxon>Spizellomyces</taxon>
    </lineage>
</organism>
<evidence type="ECO:0000256" key="1">
    <source>
        <dbReference type="ARBA" id="ARBA00004211"/>
    </source>
</evidence>
<protein>
    <recommendedName>
        <fullName evidence="9">MSP domain-containing protein</fullName>
    </recommendedName>
</protein>
<dbReference type="STRING" id="645134.A0A0L0HW60"/>
<evidence type="ECO:0000313" key="11">
    <source>
        <dbReference type="Proteomes" id="UP000053201"/>
    </source>
</evidence>
<name>A0A0L0HW60_SPIPD</name>
<comment type="similarity">
    <text evidence="2">Belongs to the VAMP-associated protein (VAP) (TC 9.B.17) family.</text>
</comment>
<evidence type="ECO:0000256" key="4">
    <source>
        <dbReference type="ARBA" id="ARBA00022989"/>
    </source>
</evidence>
<dbReference type="GO" id="GO:0005789">
    <property type="term" value="C:endoplasmic reticulum membrane"/>
    <property type="evidence" value="ECO:0007669"/>
    <property type="project" value="InterPro"/>
</dbReference>
<evidence type="ECO:0000256" key="5">
    <source>
        <dbReference type="ARBA" id="ARBA00023136"/>
    </source>
</evidence>
<feature type="transmembrane region" description="Helical" evidence="8">
    <location>
        <begin position="308"/>
        <end position="327"/>
    </location>
</feature>
<dbReference type="InterPro" id="IPR008962">
    <property type="entry name" value="PapD-like_sf"/>
</dbReference>
<dbReference type="GO" id="GO:0090158">
    <property type="term" value="P:endoplasmic reticulum membrane organization"/>
    <property type="evidence" value="ECO:0007669"/>
    <property type="project" value="TreeGrafter"/>
</dbReference>
<feature type="domain" description="MSP" evidence="9">
    <location>
        <begin position="7"/>
        <end position="146"/>
    </location>
</feature>
<dbReference type="RefSeq" id="XP_016613148.1">
    <property type="nucleotide sequence ID" value="XM_016749111.1"/>
</dbReference>
<dbReference type="RefSeq" id="XP_016613149.1">
    <property type="nucleotide sequence ID" value="XM_016749112.1"/>
</dbReference>
<dbReference type="SUPFAM" id="SSF49354">
    <property type="entry name" value="PapD-like"/>
    <property type="match status" value="1"/>
</dbReference>
<feature type="region of interest" description="Disordered" evidence="7">
    <location>
        <begin position="157"/>
        <end position="242"/>
    </location>
</feature>
<evidence type="ECO:0000256" key="3">
    <source>
        <dbReference type="ARBA" id="ARBA00022692"/>
    </source>
</evidence>
<dbReference type="VEuPathDB" id="FungiDB:SPPG_00783"/>
<keyword evidence="6" id="KW-0175">Coiled coil</keyword>
<dbReference type="EMBL" id="KQ257450">
    <property type="protein sequence ID" value="KND05111.1"/>
    <property type="molecule type" value="Genomic_DNA"/>
</dbReference>
<feature type="compositionally biased region" description="Polar residues" evidence="7">
    <location>
        <begin position="203"/>
        <end position="217"/>
    </location>
</feature>
<dbReference type="PROSITE" id="PS50202">
    <property type="entry name" value="MSP"/>
    <property type="match status" value="1"/>
</dbReference>
<dbReference type="FunCoup" id="A0A0L0HW60">
    <property type="interactions" value="110"/>
</dbReference>
<feature type="compositionally biased region" description="Polar residues" evidence="7">
    <location>
        <begin position="224"/>
        <end position="234"/>
    </location>
</feature>
<keyword evidence="11" id="KW-1185">Reference proteome</keyword>
<dbReference type="GO" id="GO:0005886">
    <property type="term" value="C:plasma membrane"/>
    <property type="evidence" value="ECO:0007669"/>
    <property type="project" value="TreeGrafter"/>
</dbReference>
<sequence length="328" mass="35452">MEDSKSYLRVAPAKELEFHRPFTTVVKQSLVVTNQNPDSPICFKVKTTAPKQYCVRPNSAVVPPGDNVEVQVLLQAMKEDPPEGYVCKDKFLIQSIKVPNDVMGLDGDELTARLQTLWSQAEQLKKSSPAAAAEVLVERKLRCVFLPQLGANGVEKKDAQLGANTQSEISRQPSMKQEFSDASSTSPRSSMIVDKQVPELQAQAESLPSTRPASGQFNAEARPSSANVISQQAQGAPADSIHQESLREKQLKEAHDKIKSLQAACDGYKAEVERLNLLRQRRGDPATGKDNTASNTSTVIAPAPVTGLTLPVVAATAVVAFAIGATFF</sequence>
<dbReference type="RefSeq" id="XP_016613150.1">
    <property type="nucleotide sequence ID" value="XM_016749113.1"/>
</dbReference>
<evidence type="ECO:0000256" key="8">
    <source>
        <dbReference type="SAM" id="Phobius"/>
    </source>
</evidence>
<feature type="compositionally biased region" description="Polar residues" evidence="7">
    <location>
        <begin position="162"/>
        <end position="189"/>
    </location>
</feature>
<keyword evidence="5 8" id="KW-0472">Membrane</keyword>
<dbReference type="InterPro" id="IPR013783">
    <property type="entry name" value="Ig-like_fold"/>
</dbReference>
<dbReference type="InterPro" id="IPR000535">
    <property type="entry name" value="MSP_dom"/>
</dbReference>
<comment type="subcellular location">
    <subcellularLocation>
        <location evidence="1">Membrane</location>
        <topology evidence="1">Single-pass type IV membrane protein</topology>
    </subcellularLocation>
</comment>
<dbReference type="OMA" id="ESFANYE"/>
<feature type="coiled-coil region" evidence="6">
    <location>
        <begin position="251"/>
        <end position="278"/>
    </location>
</feature>
<dbReference type="AlphaFoldDB" id="A0A0L0HW60"/>
<dbReference type="GO" id="GO:0061817">
    <property type="term" value="P:endoplasmic reticulum-plasma membrane tethering"/>
    <property type="evidence" value="ECO:0007669"/>
    <property type="project" value="TreeGrafter"/>
</dbReference>
<dbReference type="eggNOG" id="KOG0439">
    <property type="taxonomic scope" value="Eukaryota"/>
</dbReference>
<evidence type="ECO:0000256" key="2">
    <source>
        <dbReference type="ARBA" id="ARBA00008932"/>
    </source>
</evidence>
<dbReference type="GeneID" id="27684491"/>
<dbReference type="PIRSF" id="PIRSF019693">
    <property type="entry name" value="VAMP-associated"/>
    <property type="match status" value="1"/>
</dbReference>
<dbReference type="EMBL" id="KQ257450">
    <property type="protein sequence ID" value="KND05109.1"/>
    <property type="molecule type" value="Genomic_DNA"/>
</dbReference>
<evidence type="ECO:0000256" key="6">
    <source>
        <dbReference type="SAM" id="Coils"/>
    </source>
</evidence>
<dbReference type="EMBL" id="KQ257450">
    <property type="protein sequence ID" value="KND05110.1"/>
    <property type="molecule type" value="Genomic_DNA"/>
</dbReference>
<gene>
    <name evidence="10" type="ORF">SPPG_00783</name>
</gene>
<dbReference type="Proteomes" id="UP000053201">
    <property type="component" value="Unassembled WGS sequence"/>
</dbReference>
<dbReference type="OrthoDB" id="264603at2759"/>
<keyword evidence="4 8" id="KW-1133">Transmembrane helix</keyword>
<proteinExistence type="inferred from homology"/>
<dbReference type="PANTHER" id="PTHR10809:SF6">
    <property type="entry name" value="AT11025P-RELATED"/>
    <property type="match status" value="1"/>
</dbReference>
<dbReference type="PANTHER" id="PTHR10809">
    <property type="entry name" value="VESICLE-ASSOCIATED MEMBRANE PROTEIN-ASSOCIATED PROTEIN"/>
    <property type="match status" value="1"/>
</dbReference>
<dbReference type="Gene3D" id="2.60.40.10">
    <property type="entry name" value="Immunoglobulins"/>
    <property type="match status" value="1"/>
</dbReference>
<dbReference type="Pfam" id="PF00635">
    <property type="entry name" value="Motile_Sperm"/>
    <property type="match status" value="1"/>
</dbReference>
<evidence type="ECO:0000259" key="9">
    <source>
        <dbReference type="PROSITE" id="PS50202"/>
    </source>
</evidence>
<evidence type="ECO:0000256" key="7">
    <source>
        <dbReference type="SAM" id="MobiDB-lite"/>
    </source>
</evidence>
<accession>A0A0L0HW60</accession>
<dbReference type="InterPro" id="IPR016763">
    <property type="entry name" value="VAP"/>
</dbReference>
<keyword evidence="3 8" id="KW-0812">Transmembrane</keyword>
<evidence type="ECO:0000313" key="10">
    <source>
        <dbReference type="EMBL" id="KND05109.1"/>
    </source>
</evidence>
<dbReference type="GO" id="GO:0033149">
    <property type="term" value="F:FFAT motif binding"/>
    <property type="evidence" value="ECO:0007669"/>
    <property type="project" value="TreeGrafter"/>
</dbReference>